<evidence type="ECO:0000256" key="2">
    <source>
        <dbReference type="ARBA" id="ARBA00009441"/>
    </source>
</evidence>
<dbReference type="PATRIC" id="fig|294710.3.peg.727"/>
<protein>
    <recommendedName>
        <fullName evidence="3 9">DNA repair protein RecN</fullName>
    </recommendedName>
    <alternativeName>
        <fullName evidence="8 9">Recombination protein N</fullName>
    </alternativeName>
</protein>
<dbReference type="GO" id="GO:0006310">
    <property type="term" value="P:DNA recombination"/>
    <property type="evidence" value="ECO:0007669"/>
    <property type="project" value="InterPro"/>
</dbReference>
<dbReference type="Gene3D" id="3.40.50.300">
    <property type="entry name" value="P-loop containing nucleotide triphosphate hydrolases"/>
    <property type="match status" value="2"/>
</dbReference>
<dbReference type="CDD" id="cd03241">
    <property type="entry name" value="ABC_RecN"/>
    <property type="match status" value="2"/>
</dbReference>
<feature type="coiled-coil region" evidence="10">
    <location>
        <begin position="329"/>
        <end position="356"/>
    </location>
</feature>
<evidence type="ECO:0000256" key="8">
    <source>
        <dbReference type="ARBA" id="ARBA00033408"/>
    </source>
</evidence>
<evidence type="ECO:0000256" key="7">
    <source>
        <dbReference type="ARBA" id="ARBA00023204"/>
    </source>
</evidence>
<dbReference type="PANTHER" id="PTHR11059:SF0">
    <property type="entry name" value="DNA REPAIR PROTEIN RECN"/>
    <property type="match status" value="1"/>
</dbReference>
<dbReference type="FunFam" id="3.40.50.300:FF:000319">
    <property type="entry name" value="DNA repair protein RecN"/>
    <property type="match status" value="1"/>
</dbReference>
<dbReference type="GO" id="GO:0009432">
    <property type="term" value="P:SOS response"/>
    <property type="evidence" value="ECO:0007669"/>
    <property type="project" value="TreeGrafter"/>
</dbReference>
<dbReference type="PANTHER" id="PTHR11059">
    <property type="entry name" value="DNA REPAIR PROTEIN RECN"/>
    <property type="match status" value="1"/>
</dbReference>
<keyword evidence="6" id="KW-0067">ATP-binding</keyword>
<organism evidence="12 13">
    <name type="scientific">Proteiniphilum acetatigenes</name>
    <dbReference type="NCBI Taxonomy" id="294710"/>
    <lineage>
        <taxon>Bacteria</taxon>
        <taxon>Pseudomonadati</taxon>
        <taxon>Bacteroidota</taxon>
        <taxon>Bacteroidia</taxon>
        <taxon>Bacteroidales</taxon>
        <taxon>Dysgonomonadaceae</taxon>
        <taxon>Proteiniphilum</taxon>
    </lineage>
</organism>
<evidence type="ECO:0000256" key="9">
    <source>
        <dbReference type="PIRNR" id="PIRNR003128"/>
    </source>
</evidence>
<keyword evidence="7 9" id="KW-0234">DNA repair</keyword>
<name>A0A101HJW4_9BACT</name>
<evidence type="ECO:0000259" key="11">
    <source>
        <dbReference type="Pfam" id="PF02463"/>
    </source>
</evidence>
<dbReference type="SUPFAM" id="SSF52540">
    <property type="entry name" value="P-loop containing nucleoside triphosphate hydrolases"/>
    <property type="match status" value="2"/>
</dbReference>
<accession>A0A101HJW4</accession>
<evidence type="ECO:0000313" key="12">
    <source>
        <dbReference type="EMBL" id="KUK78169.1"/>
    </source>
</evidence>
<feature type="domain" description="RecF/RecN/SMC N-terminal" evidence="11">
    <location>
        <begin position="1"/>
        <end position="509"/>
    </location>
</feature>
<dbReference type="PIRSF" id="PIRSF003128">
    <property type="entry name" value="RecN"/>
    <property type="match status" value="1"/>
</dbReference>
<comment type="function">
    <text evidence="1 9">May be involved in recombinational repair of damaged DNA.</text>
</comment>
<gene>
    <name evidence="12" type="ORF">XD92_0479</name>
</gene>
<dbReference type="InterPro" id="IPR003395">
    <property type="entry name" value="RecF/RecN/SMC_N"/>
</dbReference>
<evidence type="ECO:0000256" key="10">
    <source>
        <dbReference type="SAM" id="Coils"/>
    </source>
</evidence>
<sequence length="553" mass="62431">MLKRLSIENYALIDSLQICFDKGFTVITGETGAGKSIILGALSLILGQRADLRHVKQDETRCVIEGLFDISAYRLKPLFDEHEWVYEGDECILRREIWATGRSRAFINDSPVYLNDLKLLGEQLIDIHSQHQNLSLNDNRFQLNVVDLLADTSKERERYSEAYASYRAAVKALRELSEQYRRNREEEDYLRFQYTSLTEAALEEEEQVRLEEELEALTHSEEIKSALFEATNLLSGDEQNVEQMLRTVRDSLQSLNAFFPKVGTLAQRVESAYLDLKDVREEASRLFEQVEFDPGRQQIVEGRLGMLYELEKKHGVSSVGELIALRDAIGTKLQQIDSLDEQLAAQERETAAREKEMLEKAKVLSQKRHGATTAIEQQLTDKLDFLKMPHTRFQCKITPRKEPDATGADQVEFLFSANRNRALQPVSQIASGGEISRLMLSLKAMIAGATALPTIIFDEIDTGTSGEVADRVGAVMKAMSREMQVIGITHLPQIASKGENHFVVYKEESDNSVVTGIRKLTGEERVGEIARMLSGAEVTEQAVENARVMLHTD</sequence>
<evidence type="ECO:0000256" key="1">
    <source>
        <dbReference type="ARBA" id="ARBA00003618"/>
    </source>
</evidence>
<reference evidence="13" key="1">
    <citation type="journal article" date="2015" name="MBio">
        <title>Genome-Resolved Metagenomic Analysis Reveals Roles for Candidate Phyla and Other Microbial Community Members in Biogeochemical Transformations in Oil Reservoirs.</title>
        <authorList>
            <person name="Hu P."/>
            <person name="Tom L."/>
            <person name="Singh A."/>
            <person name="Thomas B.C."/>
            <person name="Baker B.J."/>
            <person name="Piceno Y.M."/>
            <person name="Andersen G.L."/>
            <person name="Banfield J.F."/>
        </authorList>
    </citation>
    <scope>NUCLEOTIDE SEQUENCE [LARGE SCALE GENOMIC DNA]</scope>
</reference>
<dbReference type="NCBIfam" id="TIGR00634">
    <property type="entry name" value="recN"/>
    <property type="match status" value="1"/>
</dbReference>
<proteinExistence type="inferred from homology"/>
<evidence type="ECO:0000256" key="5">
    <source>
        <dbReference type="ARBA" id="ARBA00022763"/>
    </source>
</evidence>
<dbReference type="InterPro" id="IPR027417">
    <property type="entry name" value="P-loop_NTPase"/>
</dbReference>
<keyword evidence="5 9" id="KW-0227">DNA damage</keyword>
<evidence type="ECO:0000256" key="4">
    <source>
        <dbReference type="ARBA" id="ARBA00022741"/>
    </source>
</evidence>
<dbReference type="GO" id="GO:0006281">
    <property type="term" value="P:DNA repair"/>
    <property type="evidence" value="ECO:0007669"/>
    <property type="project" value="UniProtKB-KW"/>
</dbReference>
<keyword evidence="10" id="KW-0175">Coiled coil</keyword>
<dbReference type="AlphaFoldDB" id="A0A101HJW4"/>
<dbReference type="Pfam" id="PF02463">
    <property type="entry name" value="SMC_N"/>
    <property type="match status" value="1"/>
</dbReference>
<keyword evidence="4" id="KW-0547">Nucleotide-binding</keyword>
<dbReference type="GO" id="GO:0005524">
    <property type="term" value="F:ATP binding"/>
    <property type="evidence" value="ECO:0007669"/>
    <property type="project" value="UniProtKB-KW"/>
</dbReference>
<dbReference type="InterPro" id="IPR004604">
    <property type="entry name" value="DNA_recomb/repair_RecN"/>
</dbReference>
<evidence type="ECO:0000256" key="6">
    <source>
        <dbReference type="ARBA" id="ARBA00022840"/>
    </source>
</evidence>
<dbReference type="EMBL" id="LGGN01000064">
    <property type="protein sequence ID" value="KUK78169.1"/>
    <property type="molecule type" value="Genomic_DNA"/>
</dbReference>
<comment type="similarity">
    <text evidence="2 9">Belongs to the RecN family.</text>
</comment>
<evidence type="ECO:0000313" key="13">
    <source>
        <dbReference type="Proteomes" id="UP000053860"/>
    </source>
</evidence>
<comment type="caution">
    <text evidence="12">The sequence shown here is derived from an EMBL/GenBank/DDBJ whole genome shotgun (WGS) entry which is preliminary data.</text>
</comment>
<dbReference type="Proteomes" id="UP000053860">
    <property type="component" value="Unassembled WGS sequence"/>
</dbReference>
<feature type="coiled-coil region" evidence="10">
    <location>
        <begin position="156"/>
        <end position="220"/>
    </location>
</feature>
<dbReference type="GO" id="GO:0043590">
    <property type="term" value="C:bacterial nucleoid"/>
    <property type="evidence" value="ECO:0007669"/>
    <property type="project" value="TreeGrafter"/>
</dbReference>
<evidence type="ECO:0000256" key="3">
    <source>
        <dbReference type="ARBA" id="ARBA00021315"/>
    </source>
</evidence>